<evidence type="ECO:0000256" key="1">
    <source>
        <dbReference type="SAM" id="MobiDB-lite"/>
    </source>
</evidence>
<feature type="region of interest" description="Disordered" evidence="1">
    <location>
        <begin position="1"/>
        <end position="34"/>
    </location>
</feature>
<dbReference type="OrthoDB" id="2148490at2759"/>
<proteinExistence type="predicted"/>
<reference evidence="2 3" key="1">
    <citation type="journal article" date="2020" name="Nat. Food">
        <title>A phased Vanilla planifolia genome enables genetic improvement of flavour and production.</title>
        <authorList>
            <person name="Hasing T."/>
            <person name="Tang H."/>
            <person name="Brym M."/>
            <person name="Khazi F."/>
            <person name="Huang T."/>
            <person name="Chambers A.H."/>
        </authorList>
    </citation>
    <scope>NUCLEOTIDE SEQUENCE [LARGE SCALE GENOMIC DNA]</scope>
    <source>
        <tissue evidence="2">Leaf</tissue>
    </source>
</reference>
<dbReference type="AlphaFoldDB" id="A0A835QN18"/>
<organism evidence="2 3">
    <name type="scientific">Vanilla planifolia</name>
    <name type="common">Vanilla</name>
    <dbReference type="NCBI Taxonomy" id="51239"/>
    <lineage>
        <taxon>Eukaryota</taxon>
        <taxon>Viridiplantae</taxon>
        <taxon>Streptophyta</taxon>
        <taxon>Embryophyta</taxon>
        <taxon>Tracheophyta</taxon>
        <taxon>Spermatophyta</taxon>
        <taxon>Magnoliopsida</taxon>
        <taxon>Liliopsida</taxon>
        <taxon>Asparagales</taxon>
        <taxon>Orchidaceae</taxon>
        <taxon>Vanilloideae</taxon>
        <taxon>Vanilleae</taxon>
        <taxon>Vanilla</taxon>
    </lineage>
</organism>
<accession>A0A835QN18</accession>
<protein>
    <submittedName>
        <fullName evidence="2">Uncharacterized protein</fullName>
    </submittedName>
</protein>
<evidence type="ECO:0000313" key="2">
    <source>
        <dbReference type="EMBL" id="KAG0472769.1"/>
    </source>
</evidence>
<name>A0A835QN18_VANPL</name>
<feature type="compositionally biased region" description="Low complexity" evidence="1">
    <location>
        <begin position="16"/>
        <end position="27"/>
    </location>
</feature>
<keyword evidence="3" id="KW-1185">Reference proteome</keyword>
<evidence type="ECO:0000313" key="3">
    <source>
        <dbReference type="Proteomes" id="UP000636800"/>
    </source>
</evidence>
<dbReference type="Proteomes" id="UP000636800">
    <property type="component" value="Chromosome 7"/>
</dbReference>
<gene>
    <name evidence="2" type="ORF">HPP92_014626</name>
</gene>
<comment type="caution">
    <text evidence="2">The sequence shown here is derived from an EMBL/GenBank/DDBJ whole genome shotgun (WGS) entry which is preliminary data.</text>
</comment>
<dbReference type="EMBL" id="JADCNL010000007">
    <property type="protein sequence ID" value="KAG0472769.1"/>
    <property type="molecule type" value="Genomic_DNA"/>
</dbReference>
<sequence>MGEEDPLEEMVQNLKPSTAATSSSAPSDLATRLDIPSFNSSPGGHIFYRQFPPNVVPNVAKGHSIPPVFPFLPPASPIPRSLLPPRLLWSPLRWHALPPGPSFSAFPAHSSSLSQPSFFSRLAAVVFFFSFPRPCRRHGSRHRRPFTVQPVGIQ</sequence>